<sequence>MMLIRTQPTNTTDQHEKKRSKRRGQRPQGQSSGRSQQPLLREREGESLPSDWLGEHLTPSHTNYVSCQSGVFTRGIQRQHPEHKQGELSIHRPLTHHSHWSQQ</sequence>
<accession>A0A8D9BBN6</accession>
<evidence type="ECO:0000256" key="1">
    <source>
        <dbReference type="SAM" id="MobiDB-lite"/>
    </source>
</evidence>
<dbReference type="AlphaFoldDB" id="A0A8D9BBN6"/>
<protein>
    <submittedName>
        <fullName evidence="2">Uncharacterized protein</fullName>
    </submittedName>
</protein>
<feature type="compositionally biased region" description="Basic residues" evidence="1">
    <location>
        <begin position="93"/>
        <end position="103"/>
    </location>
</feature>
<feature type="compositionally biased region" description="Low complexity" evidence="1">
    <location>
        <begin position="26"/>
        <end position="38"/>
    </location>
</feature>
<feature type="compositionally biased region" description="Basic and acidic residues" evidence="1">
    <location>
        <begin position="79"/>
        <end position="90"/>
    </location>
</feature>
<organism evidence="2">
    <name type="scientific">Cacopsylla melanoneura</name>
    <dbReference type="NCBI Taxonomy" id="428564"/>
    <lineage>
        <taxon>Eukaryota</taxon>
        <taxon>Metazoa</taxon>
        <taxon>Ecdysozoa</taxon>
        <taxon>Arthropoda</taxon>
        <taxon>Hexapoda</taxon>
        <taxon>Insecta</taxon>
        <taxon>Pterygota</taxon>
        <taxon>Neoptera</taxon>
        <taxon>Paraneoptera</taxon>
        <taxon>Hemiptera</taxon>
        <taxon>Sternorrhyncha</taxon>
        <taxon>Psylloidea</taxon>
        <taxon>Psyllidae</taxon>
        <taxon>Psyllinae</taxon>
        <taxon>Cacopsylla</taxon>
    </lineage>
</organism>
<name>A0A8D9BBN6_9HEMI</name>
<feature type="region of interest" description="Disordered" evidence="1">
    <location>
        <begin position="75"/>
        <end position="103"/>
    </location>
</feature>
<reference evidence="2" key="1">
    <citation type="submission" date="2021-05" db="EMBL/GenBank/DDBJ databases">
        <authorList>
            <person name="Alioto T."/>
            <person name="Alioto T."/>
            <person name="Gomez Garrido J."/>
        </authorList>
    </citation>
    <scope>NUCLEOTIDE SEQUENCE</scope>
</reference>
<dbReference type="EMBL" id="HBUF01609876">
    <property type="protein sequence ID" value="CAG6778491.1"/>
    <property type="molecule type" value="Transcribed_RNA"/>
</dbReference>
<evidence type="ECO:0000313" key="2">
    <source>
        <dbReference type="EMBL" id="CAG6778491.1"/>
    </source>
</evidence>
<proteinExistence type="predicted"/>
<feature type="region of interest" description="Disordered" evidence="1">
    <location>
        <begin position="1"/>
        <end position="60"/>
    </location>
</feature>
<feature type="compositionally biased region" description="Polar residues" evidence="1">
    <location>
        <begin position="1"/>
        <end position="12"/>
    </location>
</feature>